<dbReference type="PRINTS" id="PR00756">
    <property type="entry name" value="ALADIPTASE"/>
</dbReference>
<dbReference type="PANTHER" id="PTHR46322:SF1">
    <property type="entry name" value="PUROMYCIN-SENSITIVE AMINOPEPTIDASE"/>
    <property type="match status" value="1"/>
</dbReference>
<keyword evidence="18" id="KW-1185">Reference proteome</keyword>
<evidence type="ECO:0000313" key="17">
    <source>
        <dbReference type="EMBL" id="MQQ07603.1"/>
    </source>
</evidence>
<comment type="caution">
    <text evidence="17">The sequence shown here is derived from an EMBL/GenBank/DDBJ whole genome shotgun (WGS) entry which is preliminary data.</text>
</comment>
<dbReference type="Proteomes" id="UP000444174">
    <property type="component" value="Unassembled WGS sequence"/>
</dbReference>
<keyword evidence="7" id="KW-0645">Protease</keyword>
<comment type="cofactor">
    <cofactor evidence="2">
        <name>Zn(2+)</name>
        <dbReference type="ChEBI" id="CHEBI:29105"/>
    </cofactor>
</comment>
<evidence type="ECO:0000256" key="11">
    <source>
        <dbReference type="ARBA" id="ARBA00023049"/>
    </source>
</evidence>
<evidence type="ECO:0000256" key="2">
    <source>
        <dbReference type="ARBA" id="ARBA00001947"/>
    </source>
</evidence>
<comment type="catalytic activity">
    <reaction evidence="1">
        <text>Release of an N-terminal amino acid, Xaa-|-Yaa- from a peptide, amide or arylamide. Xaa is preferably Ala, but may be most amino acids including Pro (slow action). When a terminal hydrophobic residue is followed by a prolyl residue, the two may be released as an intact Xaa-Pro dipeptide.</text>
        <dbReference type="EC" id="3.4.11.2"/>
    </reaction>
</comment>
<dbReference type="EC" id="3.4.11.2" evidence="4 12"/>
<evidence type="ECO:0000259" key="15">
    <source>
        <dbReference type="Pfam" id="PF17432"/>
    </source>
</evidence>
<dbReference type="InterPro" id="IPR027268">
    <property type="entry name" value="Peptidase_M4/M1_CTD_sf"/>
</dbReference>
<evidence type="ECO:0000256" key="6">
    <source>
        <dbReference type="ARBA" id="ARBA00022438"/>
    </source>
</evidence>
<feature type="domain" description="Aminopeptidase N-like N-terminal" evidence="16">
    <location>
        <begin position="98"/>
        <end position="183"/>
    </location>
</feature>
<dbReference type="GO" id="GO:0016285">
    <property type="term" value="F:alanyl aminopeptidase activity"/>
    <property type="evidence" value="ECO:0007669"/>
    <property type="project" value="UniProtKB-EC"/>
</dbReference>
<gene>
    <name evidence="17" type="primary">pepN</name>
    <name evidence="17" type="ORF">GFB49_03970</name>
</gene>
<dbReference type="EMBL" id="WIBF01000001">
    <property type="protein sequence ID" value="MQQ07603.1"/>
    <property type="molecule type" value="Genomic_DNA"/>
</dbReference>
<accession>A0A843YE74</accession>
<dbReference type="GO" id="GO:0008237">
    <property type="term" value="F:metallopeptidase activity"/>
    <property type="evidence" value="ECO:0007669"/>
    <property type="project" value="UniProtKB-UniRule"/>
</dbReference>
<dbReference type="Gene3D" id="1.10.390.10">
    <property type="entry name" value="Neutral Protease Domain 2"/>
    <property type="match status" value="1"/>
</dbReference>
<organism evidence="17 18">
    <name type="scientific">Tritonibacter litoralis</name>
    <dbReference type="NCBI Taxonomy" id="2662264"/>
    <lineage>
        <taxon>Bacteria</taxon>
        <taxon>Pseudomonadati</taxon>
        <taxon>Pseudomonadota</taxon>
        <taxon>Alphaproteobacteria</taxon>
        <taxon>Rhodobacterales</taxon>
        <taxon>Paracoccaceae</taxon>
        <taxon>Tritonibacter</taxon>
    </lineage>
</organism>
<dbReference type="FunFam" id="3.30.2010.30:FF:000002">
    <property type="entry name" value="Putative aminopeptidase N"/>
    <property type="match status" value="1"/>
</dbReference>
<evidence type="ECO:0000256" key="10">
    <source>
        <dbReference type="ARBA" id="ARBA00022833"/>
    </source>
</evidence>
<dbReference type="Gene3D" id="1.25.50.10">
    <property type="entry name" value="Peptidase M1, alanyl aminopeptidase, C-terminal domain"/>
    <property type="match status" value="1"/>
</dbReference>
<dbReference type="SUPFAM" id="SSF55486">
    <property type="entry name" value="Metalloproteases ('zincins'), catalytic domain"/>
    <property type="match status" value="1"/>
</dbReference>
<feature type="domain" description="Peptidase M1 alanyl aminopeptidase Ig-like fold" evidence="14">
    <location>
        <begin position="441"/>
        <end position="532"/>
    </location>
</feature>
<dbReference type="Pfam" id="PF17432">
    <property type="entry name" value="DUF3458_C"/>
    <property type="match status" value="1"/>
</dbReference>
<evidence type="ECO:0000259" key="13">
    <source>
        <dbReference type="Pfam" id="PF01433"/>
    </source>
</evidence>
<dbReference type="InterPro" id="IPR024601">
    <property type="entry name" value="Peptidase_M1_pepN_C"/>
</dbReference>
<dbReference type="GO" id="GO:0006508">
    <property type="term" value="P:proteolysis"/>
    <property type="evidence" value="ECO:0007669"/>
    <property type="project" value="UniProtKB-UniRule"/>
</dbReference>
<evidence type="ECO:0000256" key="9">
    <source>
        <dbReference type="ARBA" id="ARBA00022801"/>
    </source>
</evidence>
<evidence type="ECO:0000256" key="3">
    <source>
        <dbReference type="ARBA" id="ARBA00010136"/>
    </source>
</evidence>
<dbReference type="Pfam" id="PF17900">
    <property type="entry name" value="Peptidase_M1_N"/>
    <property type="match status" value="1"/>
</dbReference>
<evidence type="ECO:0000256" key="12">
    <source>
        <dbReference type="NCBIfam" id="TIGR02414"/>
    </source>
</evidence>
<dbReference type="NCBIfam" id="TIGR02414">
    <property type="entry name" value="pepN_proteo"/>
    <property type="match status" value="1"/>
</dbReference>
<evidence type="ECO:0000259" key="14">
    <source>
        <dbReference type="Pfam" id="PF11940"/>
    </source>
</evidence>
<dbReference type="Gene3D" id="2.60.40.1730">
    <property type="entry name" value="tricorn interacting facor f3 domain"/>
    <property type="match status" value="1"/>
</dbReference>
<comment type="similarity">
    <text evidence="3">Belongs to the peptidase M1 family.</text>
</comment>
<dbReference type="Gene3D" id="3.30.2010.30">
    <property type="match status" value="1"/>
</dbReference>
<name>A0A843YE74_9RHOB</name>
<dbReference type="CDD" id="cd09600">
    <property type="entry name" value="M1_APN"/>
    <property type="match status" value="1"/>
</dbReference>
<keyword evidence="8" id="KW-0479">Metal-binding</keyword>
<dbReference type="InterPro" id="IPR012779">
    <property type="entry name" value="Peptidase_M1_pepN"/>
</dbReference>
<dbReference type="RefSeq" id="WP_153214470.1">
    <property type="nucleotide sequence ID" value="NZ_WIBF01000001.1"/>
</dbReference>
<dbReference type="InterPro" id="IPR014782">
    <property type="entry name" value="Peptidase_M1_dom"/>
</dbReference>
<dbReference type="PANTHER" id="PTHR46322">
    <property type="entry name" value="PUROMYCIN-SENSITIVE AMINOPEPTIDASE"/>
    <property type="match status" value="1"/>
</dbReference>
<evidence type="ECO:0000313" key="18">
    <source>
        <dbReference type="Proteomes" id="UP000444174"/>
    </source>
</evidence>
<evidence type="ECO:0000256" key="4">
    <source>
        <dbReference type="ARBA" id="ARBA00012564"/>
    </source>
</evidence>
<evidence type="ECO:0000256" key="1">
    <source>
        <dbReference type="ARBA" id="ARBA00000098"/>
    </source>
</evidence>
<dbReference type="AlphaFoldDB" id="A0A843YE74"/>
<evidence type="ECO:0000259" key="16">
    <source>
        <dbReference type="Pfam" id="PF17900"/>
    </source>
</evidence>
<protein>
    <recommendedName>
        <fullName evidence="5 12">Aminopeptidase N</fullName>
        <ecNumber evidence="4 12">3.4.11.2</ecNumber>
    </recommendedName>
</protein>
<dbReference type="InterPro" id="IPR042097">
    <property type="entry name" value="Aminopeptidase_N-like_N_sf"/>
</dbReference>
<reference evidence="17 18" key="1">
    <citation type="submission" date="2019-10" db="EMBL/GenBank/DDBJ databases">
        <title>Epibacterium sp. nov., isolated from seawater.</title>
        <authorList>
            <person name="Zhang X."/>
            <person name="Li N."/>
        </authorList>
    </citation>
    <scope>NUCLEOTIDE SEQUENCE [LARGE SCALE GENOMIC DNA]</scope>
    <source>
        <strain evidence="17 18">SM1979</strain>
    </source>
</reference>
<keyword evidence="10" id="KW-0862">Zinc</keyword>
<dbReference type="InterPro" id="IPR037144">
    <property type="entry name" value="Peptidase_M1_pepN_C_sf"/>
</dbReference>
<keyword evidence="6 17" id="KW-0031">Aminopeptidase</keyword>
<dbReference type="InterPro" id="IPR038438">
    <property type="entry name" value="PepN_Ig-like_sf"/>
</dbReference>
<keyword evidence="9 17" id="KW-0378">Hydrolase</keyword>
<feature type="domain" description="Peptidase M1 membrane alanine aminopeptidase" evidence="13">
    <location>
        <begin position="222"/>
        <end position="433"/>
    </location>
</feature>
<dbReference type="InterPro" id="IPR001930">
    <property type="entry name" value="Peptidase_M1"/>
</dbReference>
<evidence type="ECO:0000256" key="5">
    <source>
        <dbReference type="ARBA" id="ARBA00015611"/>
    </source>
</evidence>
<sequence>MKDAAPASAPETFYLKDYTPFGFEVEAVALTFKLAATTTRVISKIRFAPKPDAADPRFFLHGEALNLIWAKIDGQEVTPQMVNGGLECTVPGQPFTWEAEVEIDPQGNTALEGLYMSNGMYCTQCEAEGFRKITYYPDRPDVMSTFTVRIEGSEKVMLSNGNPGTTGDGFAEWHDPWPKPAYLFALVAGDLINHPDRFTTKSGKDVELNIWVRPGDEGKCAFGMEALKKSMTWDEEVYGREYDLDIFNIVAVDDFNMGAMENKGLNIFNSSCVLASPETSTDANFERIEAIIAHEYFHNWTGNRITCRDWFQLCLKEGLTVFRDAQFTSDMRSAPVKRIDDVITLRARQFPEDGGPLAHPPRPEEFQEINNFYTATVYEKGAEVIGMLKRLVGDDAYYKALDLYFDRHDGQACTIEDWLKVFEDATGRDMTQFKLWYSQAGTPRVKVSESFVGDTLTLTFEQETAPTPGQPTKDPRVIPIAVGLLGANGDEIQPTTVLEMTEAKQSFTFTGLAAKPVASILREFSAPVVLDRQMGNAERAFLLAHDTDPFNRWEAGNALATDTRLRMVLNGAAPDANYLDALTKLVRDDSQDPAFRALVLQPPSQAQIAQVLFEQGHTPDPEKIHDAAETFAQSLAQALSDSLPRLYAATTVDGPYVPDAEGAGKRALNGAVLSLLSRLDGGAAAAKQFEAADNMTLQYAALACLLRAEKGADQSQAFFDQWKEDRLVMDKWFALQVATAKPENAAQTARALTKHALFTIKNPNRFRAVMGALAGHHAGFHHISGAGYSLLAENLMALDSLNPQTTARMCAGFQTWKRYDETRQRLIQTELEKIAGLNGLSRDTSDMVTRILEA</sequence>
<feature type="domain" description="Peptidase M1 alanyl aminopeptidase C-terminal" evidence="15">
    <location>
        <begin position="537"/>
        <end position="853"/>
    </location>
</feature>
<keyword evidence="11" id="KW-0482">Metalloprotease</keyword>
<dbReference type="InterPro" id="IPR035414">
    <property type="entry name" value="Peptidase_M1_pepN_Ig-like"/>
</dbReference>
<dbReference type="Pfam" id="PF01433">
    <property type="entry name" value="Peptidase_M1"/>
    <property type="match status" value="1"/>
</dbReference>
<dbReference type="Pfam" id="PF11940">
    <property type="entry name" value="DUF3458"/>
    <property type="match status" value="1"/>
</dbReference>
<dbReference type="SUPFAM" id="SSF63737">
    <property type="entry name" value="Leukotriene A4 hydrolase N-terminal domain"/>
    <property type="match status" value="1"/>
</dbReference>
<dbReference type="Gene3D" id="2.60.40.1840">
    <property type="match status" value="1"/>
</dbReference>
<evidence type="ECO:0000256" key="8">
    <source>
        <dbReference type="ARBA" id="ARBA00022723"/>
    </source>
</evidence>
<evidence type="ECO:0000256" key="7">
    <source>
        <dbReference type="ARBA" id="ARBA00022670"/>
    </source>
</evidence>
<dbReference type="InterPro" id="IPR045357">
    <property type="entry name" value="Aminopeptidase_N-like_N"/>
</dbReference>
<proteinExistence type="inferred from homology"/>
<dbReference type="GO" id="GO:0008270">
    <property type="term" value="F:zinc ion binding"/>
    <property type="evidence" value="ECO:0007669"/>
    <property type="project" value="InterPro"/>
</dbReference>